<accession>A0AB34H2L7</accession>
<reference evidence="1 2" key="1">
    <citation type="submission" date="2022-11" db="EMBL/GenBank/DDBJ databases">
        <title>Whole genome sequence of Eschrichtius robustus ER-17-0199.</title>
        <authorList>
            <person name="Bruniche-Olsen A."/>
            <person name="Black A.N."/>
            <person name="Fields C.J."/>
            <person name="Walden K."/>
            <person name="Dewoody J.A."/>
        </authorList>
    </citation>
    <scope>NUCLEOTIDE SEQUENCE [LARGE SCALE GENOMIC DNA]</scope>
    <source>
        <strain evidence="1">ER-17-0199</strain>
        <tissue evidence="1">Blubber</tissue>
    </source>
</reference>
<comment type="caution">
    <text evidence="1">The sequence shown here is derived from an EMBL/GenBank/DDBJ whole genome shotgun (WGS) entry which is preliminary data.</text>
</comment>
<gene>
    <name evidence="1" type="ORF">J1605_007495</name>
</gene>
<sequence>MLNLALSLHHSTRQCHLLLDVFNSTEHELTVSARSNEELILHAGECQRLPRLVPPSLTGSHCLLGRPGTSGPGVSSLGSLVAGWLRTGGGAPCTHALAAGWCSGAHPVDTGLAGADLGPHGAQARSRSAAGWLGCLGNAIFSCENGSRHPSRQA</sequence>
<protein>
    <submittedName>
        <fullName evidence="1">Uncharacterized protein</fullName>
    </submittedName>
</protein>
<evidence type="ECO:0000313" key="1">
    <source>
        <dbReference type="EMBL" id="KAJ8784939.1"/>
    </source>
</evidence>
<organism evidence="1 2">
    <name type="scientific">Eschrichtius robustus</name>
    <name type="common">California gray whale</name>
    <name type="synonym">Eschrichtius gibbosus</name>
    <dbReference type="NCBI Taxonomy" id="9764"/>
    <lineage>
        <taxon>Eukaryota</taxon>
        <taxon>Metazoa</taxon>
        <taxon>Chordata</taxon>
        <taxon>Craniata</taxon>
        <taxon>Vertebrata</taxon>
        <taxon>Euteleostomi</taxon>
        <taxon>Mammalia</taxon>
        <taxon>Eutheria</taxon>
        <taxon>Laurasiatheria</taxon>
        <taxon>Artiodactyla</taxon>
        <taxon>Whippomorpha</taxon>
        <taxon>Cetacea</taxon>
        <taxon>Mysticeti</taxon>
        <taxon>Eschrichtiidae</taxon>
        <taxon>Eschrichtius</taxon>
    </lineage>
</organism>
<proteinExistence type="predicted"/>
<keyword evidence="2" id="KW-1185">Reference proteome</keyword>
<dbReference type="Proteomes" id="UP001159641">
    <property type="component" value="Unassembled WGS sequence"/>
</dbReference>
<dbReference type="EMBL" id="JAIQCJ010002027">
    <property type="protein sequence ID" value="KAJ8784939.1"/>
    <property type="molecule type" value="Genomic_DNA"/>
</dbReference>
<name>A0AB34H2L7_ESCRO</name>
<dbReference type="AlphaFoldDB" id="A0AB34H2L7"/>
<evidence type="ECO:0000313" key="2">
    <source>
        <dbReference type="Proteomes" id="UP001159641"/>
    </source>
</evidence>